<reference evidence="1" key="2">
    <citation type="submission" date="2015-07" db="EMBL/GenBank/DDBJ databases">
        <title>Plasmids, circular viruses and viroids from rat gut.</title>
        <authorList>
            <person name="Jorgensen T.J."/>
            <person name="Hansen M.A."/>
            <person name="Xu Z."/>
            <person name="Tabak M.A."/>
            <person name="Sorensen S.J."/>
            <person name="Hansen L.H."/>
        </authorList>
    </citation>
    <scope>NUCLEOTIDE SEQUENCE</scope>
    <source>
        <strain evidence="1">RGFK1246</strain>
    </source>
</reference>
<accession>A0A0H5Q3V1</accession>
<dbReference type="EMBL" id="LN853818">
    <property type="protein sequence ID" value="CRY96751.1"/>
    <property type="molecule type" value="Genomic_DNA"/>
</dbReference>
<name>A0A0H5Q3V1_9ZZZZ</name>
<dbReference type="AlphaFoldDB" id="A0A0H5Q3V1"/>
<proteinExistence type="predicted"/>
<organism evidence="1">
    <name type="scientific">uncultured prokaryote</name>
    <dbReference type="NCBI Taxonomy" id="198431"/>
    <lineage>
        <taxon>unclassified sequences</taxon>
        <taxon>environmental samples</taxon>
    </lineage>
</organism>
<sequence>MGYPRHLYLTFGGRYFTDEIWSGGIRLASPASPNDEGDEAWTITAAEQNQYAADAVETWFTSAGAKVSGMARLDWVKLNAIDTDGSYLDKSNTNLVEYPTDTAPTGGSGAMDWPQISVCVSFRTDVSRGLAARGRLYVPAVVSKSGAGRVGAADCLTMATAAKDLLEELRDMPQLLIGGQLAPCVVSRGLRTGPDTWGPGVARYIRRSEVGDVADTQRRRRNELVEVYSGVDVDPDD</sequence>
<reference evidence="1" key="1">
    <citation type="submission" date="2015-06" db="EMBL/GenBank/DDBJ databases">
        <authorList>
            <person name="Joergensen T."/>
        </authorList>
    </citation>
    <scope>NUCLEOTIDE SEQUENCE</scope>
    <source>
        <strain evidence="1">RGFK1246</strain>
    </source>
</reference>
<evidence type="ECO:0000313" key="1">
    <source>
        <dbReference type="EMBL" id="CRY96751.1"/>
    </source>
</evidence>
<protein>
    <submittedName>
        <fullName evidence="1">Uncharacterized protein</fullName>
    </submittedName>
</protein>